<sequence>MKRSARVQELLGSLRPGQRPLEGKSVYMHTVKSRHASILTDVITRLGGTVEAFLNKDVSFVVTGQKTPPPVTSKTPPPVTSKTPPPVTSMGGTKPTTKEDRSRHPASPVALLCGSRGRALLEKAMHSNERSRNSDVLSSARSWGVKILLVDDFMWCLDLLTERNKQKKLPQTKASDVPARRVVKSGALKTPFIKVEDRSRRYRPLYGQSLSLPELNYRSRFSPFELPTGPSHKPKRTNQQGPPENGNAEHAATPSLKPRRKNPGYCECCQQAFTDQEQHVTCEQHLRFAADSANYVVLDKLIGSLECPFFLSPALSQDPQP</sequence>
<dbReference type="Proteomes" id="UP000823561">
    <property type="component" value="Chromosome 6"/>
</dbReference>
<keyword evidence="3" id="KW-0862">Zinc</keyword>
<keyword evidence="8" id="KW-1185">Reference proteome</keyword>
<feature type="region of interest" description="Disordered" evidence="5">
    <location>
        <begin position="65"/>
        <end position="108"/>
    </location>
</feature>
<evidence type="ECO:0000256" key="2">
    <source>
        <dbReference type="ARBA" id="ARBA00022771"/>
    </source>
</evidence>
<dbReference type="GO" id="GO:1901987">
    <property type="term" value="P:regulation of cell cycle phase transition"/>
    <property type="evidence" value="ECO:0007669"/>
    <property type="project" value="TreeGrafter"/>
</dbReference>
<reference evidence="7" key="1">
    <citation type="submission" date="2020-10" db="EMBL/GenBank/DDBJ databases">
        <title>Chromosome-scale genome assembly of the Allis shad, Alosa alosa.</title>
        <authorList>
            <person name="Margot Z."/>
            <person name="Christophe K."/>
            <person name="Cabau C."/>
            <person name="Louis A."/>
            <person name="Berthelot C."/>
            <person name="Parey E."/>
            <person name="Roest Crollius H."/>
            <person name="Montfort J."/>
            <person name="Robinson-Rechavi M."/>
            <person name="Bucao C."/>
            <person name="Bouchez O."/>
            <person name="Gislard M."/>
            <person name="Lluch J."/>
            <person name="Milhes M."/>
            <person name="Lampietro C."/>
            <person name="Lopez Roques C."/>
            <person name="Donnadieu C."/>
            <person name="Braasch I."/>
            <person name="Desvignes T."/>
            <person name="Postlethwait J."/>
            <person name="Bobe J."/>
            <person name="Guiguen Y."/>
        </authorList>
    </citation>
    <scope>NUCLEOTIDE SEQUENCE</scope>
    <source>
        <strain evidence="7">M-15738</strain>
        <tissue evidence="7">Blood</tissue>
    </source>
</reference>
<dbReference type="SMART" id="SM00586">
    <property type="entry name" value="ZnF_DBF"/>
    <property type="match status" value="1"/>
</dbReference>
<evidence type="ECO:0000313" key="7">
    <source>
        <dbReference type="EMBL" id="KAG5280429.1"/>
    </source>
</evidence>
<evidence type="ECO:0000256" key="5">
    <source>
        <dbReference type="SAM" id="MobiDB-lite"/>
    </source>
</evidence>
<dbReference type="SUPFAM" id="SSF52113">
    <property type="entry name" value="BRCT domain"/>
    <property type="match status" value="1"/>
</dbReference>
<dbReference type="PANTHER" id="PTHR15375">
    <property type="entry name" value="ACTIVATOR OF S-PHASE KINASE-RELATED"/>
    <property type="match status" value="1"/>
</dbReference>
<feature type="region of interest" description="Disordered" evidence="5">
    <location>
        <begin position="223"/>
        <end position="258"/>
    </location>
</feature>
<evidence type="ECO:0000259" key="6">
    <source>
        <dbReference type="PROSITE" id="PS51265"/>
    </source>
</evidence>
<dbReference type="InterPro" id="IPR051590">
    <property type="entry name" value="Replication_Regulatory_Kinase"/>
</dbReference>
<dbReference type="InterPro" id="IPR006572">
    <property type="entry name" value="Znf_DBF"/>
</dbReference>
<dbReference type="InterPro" id="IPR038545">
    <property type="entry name" value="Znf_DBF_sf"/>
</dbReference>
<dbReference type="InterPro" id="IPR036420">
    <property type="entry name" value="BRCT_dom_sf"/>
</dbReference>
<protein>
    <recommendedName>
        <fullName evidence="6">DBF4-type domain-containing protein</fullName>
    </recommendedName>
</protein>
<evidence type="ECO:0000256" key="1">
    <source>
        <dbReference type="ARBA" id="ARBA00022723"/>
    </source>
</evidence>
<dbReference type="Gene3D" id="2.10.50.40">
    <property type="match status" value="1"/>
</dbReference>
<evidence type="ECO:0000256" key="4">
    <source>
        <dbReference type="PROSITE-ProRule" id="PRU00600"/>
    </source>
</evidence>
<keyword evidence="1" id="KW-0479">Metal-binding</keyword>
<feature type="domain" description="DBF4-type" evidence="6">
    <location>
        <begin position="259"/>
        <end position="308"/>
    </location>
</feature>
<name>A0AAV6GZF9_9TELE</name>
<evidence type="ECO:0000313" key="8">
    <source>
        <dbReference type="Proteomes" id="UP000823561"/>
    </source>
</evidence>
<accession>A0AAV6GZF9</accession>
<dbReference type="GO" id="GO:0008270">
    <property type="term" value="F:zinc ion binding"/>
    <property type="evidence" value="ECO:0007669"/>
    <property type="project" value="UniProtKB-KW"/>
</dbReference>
<gene>
    <name evidence="7" type="ORF">AALO_G00089030</name>
</gene>
<proteinExistence type="predicted"/>
<organism evidence="7 8">
    <name type="scientific">Alosa alosa</name>
    <name type="common">allis shad</name>
    <dbReference type="NCBI Taxonomy" id="278164"/>
    <lineage>
        <taxon>Eukaryota</taxon>
        <taxon>Metazoa</taxon>
        <taxon>Chordata</taxon>
        <taxon>Craniata</taxon>
        <taxon>Vertebrata</taxon>
        <taxon>Euteleostomi</taxon>
        <taxon>Actinopterygii</taxon>
        <taxon>Neopterygii</taxon>
        <taxon>Teleostei</taxon>
        <taxon>Clupei</taxon>
        <taxon>Clupeiformes</taxon>
        <taxon>Clupeoidei</taxon>
        <taxon>Clupeidae</taxon>
        <taxon>Alosa</taxon>
    </lineage>
</organism>
<dbReference type="AlphaFoldDB" id="A0AAV6GZF9"/>
<dbReference type="Pfam" id="PF07535">
    <property type="entry name" value="zf-DBF"/>
    <property type="match status" value="1"/>
</dbReference>
<keyword evidence="2 4" id="KW-0863">Zinc-finger</keyword>
<comment type="caution">
    <text evidence="7">The sequence shown here is derived from an EMBL/GenBank/DDBJ whole genome shotgun (WGS) entry which is preliminary data.</text>
</comment>
<dbReference type="GO" id="GO:0031431">
    <property type="term" value="C:Dbf4-dependent protein kinase complex"/>
    <property type="evidence" value="ECO:0007669"/>
    <property type="project" value="TreeGrafter"/>
</dbReference>
<dbReference type="GO" id="GO:0003676">
    <property type="term" value="F:nucleic acid binding"/>
    <property type="evidence" value="ECO:0007669"/>
    <property type="project" value="InterPro"/>
</dbReference>
<dbReference type="Gene3D" id="6.10.250.3410">
    <property type="entry name" value="DBF zinc finger"/>
    <property type="match status" value="1"/>
</dbReference>
<dbReference type="EMBL" id="JADWDJ010000006">
    <property type="protein sequence ID" value="KAG5280429.1"/>
    <property type="molecule type" value="Genomic_DNA"/>
</dbReference>
<feature type="compositionally biased region" description="Pro residues" evidence="5">
    <location>
        <begin position="67"/>
        <end position="87"/>
    </location>
</feature>
<dbReference type="GO" id="GO:0043539">
    <property type="term" value="F:protein serine/threonine kinase activator activity"/>
    <property type="evidence" value="ECO:0007669"/>
    <property type="project" value="TreeGrafter"/>
</dbReference>
<dbReference type="GO" id="GO:0010571">
    <property type="term" value="P:positive regulation of nuclear cell cycle DNA replication"/>
    <property type="evidence" value="ECO:0007669"/>
    <property type="project" value="TreeGrafter"/>
</dbReference>
<dbReference type="PROSITE" id="PS51265">
    <property type="entry name" value="ZF_DBF4"/>
    <property type="match status" value="1"/>
</dbReference>
<evidence type="ECO:0000256" key="3">
    <source>
        <dbReference type="ARBA" id="ARBA00022833"/>
    </source>
</evidence>
<dbReference type="PANTHER" id="PTHR15375:SF24">
    <property type="entry name" value="PROTEIN DBF4 HOMOLOG B"/>
    <property type="match status" value="1"/>
</dbReference>
<dbReference type="FunFam" id="6.10.250.3410:FF:000001">
    <property type="entry name" value="Protein DBF4 homolog A"/>
    <property type="match status" value="1"/>
</dbReference>